<name>A0A240UKR7_9GAMM</name>
<protein>
    <recommendedName>
        <fullName evidence="5">Short-chain dehydrogenase</fullName>
    </recommendedName>
</protein>
<organism evidence="3 4">
    <name type="scientific">Kushneria marisflavi</name>
    <dbReference type="NCBI Taxonomy" id="157779"/>
    <lineage>
        <taxon>Bacteria</taxon>
        <taxon>Pseudomonadati</taxon>
        <taxon>Pseudomonadota</taxon>
        <taxon>Gammaproteobacteria</taxon>
        <taxon>Oceanospirillales</taxon>
        <taxon>Halomonadaceae</taxon>
        <taxon>Kushneria</taxon>
    </lineage>
</organism>
<evidence type="ECO:0000256" key="1">
    <source>
        <dbReference type="ARBA" id="ARBA00006484"/>
    </source>
</evidence>
<dbReference type="FunFam" id="3.40.50.720:FF:000084">
    <property type="entry name" value="Short-chain dehydrogenase reductase"/>
    <property type="match status" value="1"/>
</dbReference>
<dbReference type="PRINTS" id="PR00081">
    <property type="entry name" value="GDHRDH"/>
</dbReference>
<dbReference type="PANTHER" id="PTHR43639:SF1">
    <property type="entry name" value="SHORT-CHAIN DEHYDROGENASE_REDUCTASE FAMILY PROTEIN"/>
    <property type="match status" value="1"/>
</dbReference>
<dbReference type="InterPro" id="IPR036291">
    <property type="entry name" value="NAD(P)-bd_dom_sf"/>
</dbReference>
<comment type="similarity">
    <text evidence="1">Belongs to the short-chain dehydrogenases/reductases (SDR) family.</text>
</comment>
<dbReference type="InterPro" id="IPR020904">
    <property type="entry name" value="Sc_DH/Rdtase_CS"/>
</dbReference>
<evidence type="ECO:0000313" key="4">
    <source>
        <dbReference type="Proteomes" id="UP000194457"/>
    </source>
</evidence>
<dbReference type="AlphaFoldDB" id="A0A240UKR7"/>
<accession>A0A240UKR7</accession>
<proteinExistence type="inferred from homology"/>
<keyword evidence="2" id="KW-0560">Oxidoreductase</keyword>
<evidence type="ECO:0000313" key="3">
    <source>
        <dbReference type="EMBL" id="ART62068.1"/>
    </source>
</evidence>
<dbReference type="PROSITE" id="PS00061">
    <property type="entry name" value="ADH_SHORT"/>
    <property type="match status" value="1"/>
</dbReference>
<dbReference type="InterPro" id="IPR002347">
    <property type="entry name" value="SDR_fam"/>
</dbReference>
<dbReference type="PANTHER" id="PTHR43639">
    <property type="entry name" value="OXIDOREDUCTASE, SHORT-CHAIN DEHYDROGENASE/REDUCTASE FAMILY (AFU_ORTHOLOGUE AFUA_5G02870)"/>
    <property type="match status" value="1"/>
</dbReference>
<sequence length="289" mass="31696">MAVQKPRNAGPCVHGQSFREKQMEITLKGKTALVTGANRGIGAHMAESLARAGANVAFHTRKPRDEVNETAERLTRECGVKTGVVVADLSDPQAVDGMFEQFDDQFDHIDILINNAGFENAHALEDMPREDWQALMNVNLNAPFYCSQHAARRMKKAGQGGVIINIQSIHDEVVRKGVAHYSVAKAGLKTLTRAAAVEWGEYGIRVVGLSPGAISTDINQEDNERLGIDNMNSWIPLGFIGETKDVAGVTVFLCSEQARYITGTTLYVDGAFMHNVMRYDMRPDHDLGV</sequence>
<evidence type="ECO:0008006" key="5">
    <source>
        <dbReference type="Google" id="ProtNLM"/>
    </source>
</evidence>
<dbReference type="PRINTS" id="PR00080">
    <property type="entry name" value="SDRFAMILY"/>
</dbReference>
<dbReference type="Pfam" id="PF13561">
    <property type="entry name" value="adh_short_C2"/>
    <property type="match status" value="1"/>
</dbReference>
<dbReference type="Proteomes" id="UP000194457">
    <property type="component" value="Chromosome"/>
</dbReference>
<reference evidence="3 4" key="1">
    <citation type="submission" date="2017-05" db="EMBL/GenBank/DDBJ databases">
        <authorList>
            <person name="Song R."/>
            <person name="Chenine A.L."/>
            <person name="Ruprecht R.M."/>
        </authorList>
    </citation>
    <scope>NUCLEOTIDE SEQUENCE [LARGE SCALE GENOMIC DNA]</scope>
    <source>
        <strain evidence="3">SW32</strain>
    </source>
</reference>
<dbReference type="KEGG" id="kma:B9H00_02425"/>
<dbReference type="EMBL" id="CP021358">
    <property type="protein sequence ID" value="ART62068.1"/>
    <property type="molecule type" value="Genomic_DNA"/>
</dbReference>
<keyword evidence="4" id="KW-1185">Reference proteome</keyword>
<dbReference type="Gene3D" id="3.40.50.720">
    <property type="entry name" value="NAD(P)-binding Rossmann-like Domain"/>
    <property type="match status" value="1"/>
</dbReference>
<dbReference type="GO" id="GO:0016491">
    <property type="term" value="F:oxidoreductase activity"/>
    <property type="evidence" value="ECO:0007669"/>
    <property type="project" value="UniProtKB-KW"/>
</dbReference>
<dbReference type="SUPFAM" id="SSF51735">
    <property type="entry name" value="NAD(P)-binding Rossmann-fold domains"/>
    <property type="match status" value="1"/>
</dbReference>
<gene>
    <name evidence="3" type="ORF">B9H00_02425</name>
</gene>
<evidence type="ECO:0000256" key="2">
    <source>
        <dbReference type="ARBA" id="ARBA00023002"/>
    </source>
</evidence>